<keyword evidence="2" id="KW-1185">Reference proteome</keyword>
<dbReference type="Proteomes" id="UP001140096">
    <property type="component" value="Unassembled WGS sequence"/>
</dbReference>
<organism evidence="1 2">
    <name type="scientific">Coemansia furcata</name>
    <dbReference type="NCBI Taxonomy" id="417177"/>
    <lineage>
        <taxon>Eukaryota</taxon>
        <taxon>Fungi</taxon>
        <taxon>Fungi incertae sedis</taxon>
        <taxon>Zoopagomycota</taxon>
        <taxon>Kickxellomycotina</taxon>
        <taxon>Kickxellomycetes</taxon>
        <taxon>Kickxellales</taxon>
        <taxon>Kickxellaceae</taxon>
        <taxon>Coemansia</taxon>
    </lineage>
</organism>
<proteinExistence type="predicted"/>
<evidence type="ECO:0000313" key="1">
    <source>
        <dbReference type="EMBL" id="KAJ2813740.1"/>
    </source>
</evidence>
<protein>
    <submittedName>
        <fullName evidence="1">Uncharacterized protein</fullName>
    </submittedName>
</protein>
<evidence type="ECO:0000313" key="2">
    <source>
        <dbReference type="Proteomes" id="UP001140096"/>
    </source>
</evidence>
<name>A0ACC1LRD3_9FUNG</name>
<sequence>MESDELSRLIASINVLIDRGNEPVALTIEQIVQYLSMMGGKLDDVLIRLVRMVAATVAATPTVQTDLATPAGTGSIPPPCWPLAAQPVIHTIAAPKNKGTISSDDAPESSQAPKRRRVGTRKAGIVVVVSSSDDDSESGSNVESLTRKRDHLTSQILDVSGNEITPARLSAIHRPFPFLVLPILPRLYEFILGCQLYSDDINPATFNTRLAKTPGFKFFVPHHSKFYSNLLQHQDSEFLTAHKSLDRLLKQNAAVPAPLMCFSLMTLVCMPVKQMTGPLLSELFTALTKKQLELVRVATNKEVRLLSDVEMYTMAEQWIRDVCIYLSNDSRVQSSMDHSEKCFDEYNIRCLADGDINVVYDMDGAVAMYMLNRNVHNSHLFLGILPGELREYYKYIMFTMTGNTDSRITDSLKVSNSLHSPPE</sequence>
<accession>A0ACC1LRD3</accession>
<reference evidence="1" key="1">
    <citation type="submission" date="2022-07" db="EMBL/GenBank/DDBJ databases">
        <title>Phylogenomic reconstructions and comparative analyses of Kickxellomycotina fungi.</title>
        <authorList>
            <person name="Reynolds N.K."/>
            <person name="Stajich J.E."/>
            <person name="Barry K."/>
            <person name="Grigoriev I.V."/>
            <person name="Crous P."/>
            <person name="Smith M.E."/>
        </authorList>
    </citation>
    <scope>NUCLEOTIDE SEQUENCE</scope>
    <source>
        <strain evidence="1">CBS 102833</strain>
    </source>
</reference>
<gene>
    <name evidence="1" type="ORF">H4S07_000450</name>
</gene>
<dbReference type="EMBL" id="JANBUP010000025">
    <property type="protein sequence ID" value="KAJ2813740.1"/>
    <property type="molecule type" value="Genomic_DNA"/>
</dbReference>
<comment type="caution">
    <text evidence="1">The sequence shown here is derived from an EMBL/GenBank/DDBJ whole genome shotgun (WGS) entry which is preliminary data.</text>
</comment>